<proteinExistence type="predicted"/>
<evidence type="ECO:0000256" key="1">
    <source>
        <dbReference type="SAM" id="MobiDB-lite"/>
    </source>
</evidence>
<feature type="compositionally biased region" description="Basic and acidic residues" evidence="1">
    <location>
        <begin position="1"/>
        <end position="12"/>
    </location>
</feature>
<protein>
    <submittedName>
        <fullName evidence="2">Uncharacterized protein</fullName>
    </submittedName>
</protein>
<feature type="compositionally biased region" description="Basic and acidic residues" evidence="1">
    <location>
        <begin position="75"/>
        <end position="85"/>
    </location>
</feature>
<feature type="compositionally biased region" description="Polar residues" evidence="1">
    <location>
        <begin position="227"/>
        <end position="247"/>
    </location>
</feature>
<keyword evidence="3" id="KW-1185">Reference proteome</keyword>
<name>A0A8R7Q708_TRIUA</name>
<reference evidence="3" key="1">
    <citation type="journal article" date="2013" name="Nature">
        <title>Draft genome of the wheat A-genome progenitor Triticum urartu.</title>
        <authorList>
            <person name="Ling H.Q."/>
            <person name="Zhao S."/>
            <person name="Liu D."/>
            <person name="Wang J."/>
            <person name="Sun H."/>
            <person name="Zhang C."/>
            <person name="Fan H."/>
            <person name="Li D."/>
            <person name="Dong L."/>
            <person name="Tao Y."/>
            <person name="Gao C."/>
            <person name="Wu H."/>
            <person name="Li Y."/>
            <person name="Cui Y."/>
            <person name="Guo X."/>
            <person name="Zheng S."/>
            <person name="Wang B."/>
            <person name="Yu K."/>
            <person name="Liang Q."/>
            <person name="Yang W."/>
            <person name="Lou X."/>
            <person name="Chen J."/>
            <person name="Feng M."/>
            <person name="Jian J."/>
            <person name="Zhang X."/>
            <person name="Luo G."/>
            <person name="Jiang Y."/>
            <person name="Liu J."/>
            <person name="Wang Z."/>
            <person name="Sha Y."/>
            <person name="Zhang B."/>
            <person name="Wu H."/>
            <person name="Tang D."/>
            <person name="Shen Q."/>
            <person name="Xue P."/>
            <person name="Zou S."/>
            <person name="Wang X."/>
            <person name="Liu X."/>
            <person name="Wang F."/>
            <person name="Yang Y."/>
            <person name="An X."/>
            <person name="Dong Z."/>
            <person name="Zhang K."/>
            <person name="Zhang X."/>
            <person name="Luo M.C."/>
            <person name="Dvorak J."/>
            <person name="Tong Y."/>
            <person name="Wang J."/>
            <person name="Yang H."/>
            <person name="Li Z."/>
            <person name="Wang D."/>
            <person name="Zhang A."/>
            <person name="Wang J."/>
        </authorList>
    </citation>
    <scope>NUCLEOTIDE SEQUENCE</scope>
    <source>
        <strain evidence="3">cv. G1812</strain>
    </source>
</reference>
<feature type="compositionally biased region" description="Basic and acidic residues" evidence="1">
    <location>
        <begin position="103"/>
        <end position="128"/>
    </location>
</feature>
<dbReference type="Proteomes" id="UP000015106">
    <property type="component" value="Chromosome 4"/>
</dbReference>
<reference evidence="2" key="3">
    <citation type="submission" date="2022-06" db="UniProtKB">
        <authorList>
            <consortium name="EnsemblPlants"/>
        </authorList>
    </citation>
    <scope>IDENTIFICATION</scope>
</reference>
<evidence type="ECO:0000313" key="2">
    <source>
        <dbReference type="EnsemblPlants" id="TuG1812G0400003751.01.T01.cds352762"/>
    </source>
</evidence>
<accession>A0A8R7Q708</accession>
<feature type="region of interest" description="Disordered" evidence="1">
    <location>
        <begin position="1"/>
        <end position="21"/>
    </location>
</feature>
<reference evidence="2" key="2">
    <citation type="submission" date="2018-03" db="EMBL/GenBank/DDBJ databases">
        <title>The Triticum urartu genome reveals the dynamic nature of wheat genome evolution.</title>
        <authorList>
            <person name="Ling H."/>
            <person name="Ma B."/>
            <person name="Shi X."/>
            <person name="Liu H."/>
            <person name="Dong L."/>
            <person name="Sun H."/>
            <person name="Cao Y."/>
            <person name="Gao Q."/>
            <person name="Zheng S."/>
            <person name="Li Y."/>
            <person name="Yu Y."/>
            <person name="Du H."/>
            <person name="Qi M."/>
            <person name="Li Y."/>
            <person name="Yu H."/>
            <person name="Cui Y."/>
            <person name="Wang N."/>
            <person name="Chen C."/>
            <person name="Wu H."/>
            <person name="Zhao Y."/>
            <person name="Zhang J."/>
            <person name="Li Y."/>
            <person name="Zhou W."/>
            <person name="Zhang B."/>
            <person name="Hu W."/>
            <person name="Eijk M."/>
            <person name="Tang J."/>
            <person name="Witsenboer H."/>
            <person name="Zhao S."/>
            <person name="Li Z."/>
            <person name="Zhang A."/>
            <person name="Wang D."/>
            <person name="Liang C."/>
        </authorList>
    </citation>
    <scope>NUCLEOTIDE SEQUENCE [LARGE SCALE GENOMIC DNA]</scope>
    <source>
        <strain evidence="2">cv. G1812</strain>
    </source>
</reference>
<feature type="compositionally biased region" description="Polar residues" evidence="1">
    <location>
        <begin position="183"/>
        <end position="194"/>
    </location>
</feature>
<dbReference type="Gramene" id="TuG1812G0400003751.01.T01">
    <property type="protein sequence ID" value="TuG1812G0400003751.01.T01.cds352762"/>
    <property type="gene ID" value="TuG1812G0400003751.01"/>
</dbReference>
<gene>
    <name evidence="2" type="primary">LOC125553112</name>
</gene>
<organism evidence="2 3">
    <name type="scientific">Triticum urartu</name>
    <name type="common">Red wild einkorn</name>
    <name type="synonym">Crithodium urartu</name>
    <dbReference type="NCBI Taxonomy" id="4572"/>
    <lineage>
        <taxon>Eukaryota</taxon>
        <taxon>Viridiplantae</taxon>
        <taxon>Streptophyta</taxon>
        <taxon>Embryophyta</taxon>
        <taxon>Tracheophyta</taxon>
        <taxon>Spermatophyta</taxon>
        <taxon>Magnoliopsida</taxon>
        <taxon>Liliopsida</taxon>
        <taxon>Poales</taxon>
        <taxon>Poaceae</taxon>
        <taxon>BOP clade</taxon>
        <taxon>Pooideae</taxon>
        <taxon>Triticodae</taxon>
        <taxon>Triticeae</taxon>
        <taxon>Triticinae</taxon>
        <taxon>Triticum</taxon>
    </lineage>
</organism>
<sequence length="340" mass="37430">MLMKTIPDERPAVARPLSRNKLLGTSPTNELFERFKYQRLSKSPIHDGMVPTNMLLARLSDLSSPQPARLAGSHPVREFVEKSSDARSGMSEKLTRAIGPDMELFRRLSSWREDSDERDGGKKPEKPLECMAKCSSDVRSPNTSGKGPKKRLADKSNKVRCVSSPRRGLSSPVSSLDARESFLSLTRPKSSCGMTPSKWFEPRKSSSSHTRPAREAPGMCPARPRQGSRSTVTRPLALSQPTPSQAQHEAPDHAVRRRAPPPPSSPAKPRSARRSSGWHGVALAAGQRNATKRSSRQHLSMDDGFSAGLLCYVLHERSYSVRNLVWNASDSQVFLAKTAG</sequence>
<dbReference type="AlphaFoldDB" id="A0A8R7Q708"/>
<evidence type="ECO:0000313" key="3">
    <source>
        <dbReference type="Proteomes" id="UP000015106"/>
    </source>
</evidence>
<dbReference type="EnsemblPlants" id="TuG1812G0400003751.01.T01">
    <property type="protein sequence ID" value="TuG1812G0400003751.01.T01.cds352762"/>
    <property type="gene ID" value="TuG1812G0400003751.01"/>
</dbReference>
<feature type="region of interest" description="Disordered" evidence="1">
    <location>
        <begin position="66"/>
        <end position="279"/>
    </location>
</feature>